<dbReference type="Pfam" id="PF08327">
    <property type="entry name" value="AHSA1"/>
    <property type="match status" value="1"/>
</dbReference>
<dbReference type="Proteomes" id="UP000235826">
    <property type="component" value="Chromosome"/>
</dbReference>
<dbReference type="AlphaFoldDB" id="A0A2K9PU16"/>
<dbReference type="OrthoDB" id="2355173at2"/>
<comment type="similarity">
    <text evidence="1">Belongs to the AHA1 family.</text>
</comment>
<reference evidence="3 4" key="1">
    <citation type="submission" date="2018-01" db="EMBL/GenBank/DDBJ databases">
        <title>Complete genome sequence of Flavivirga eckloniae ECD14 isolated from seaweed Ecklonia cava.</title>
        <authorList>
            <person name="Lee J.H."/>
            <person name="Baik K.S."/>
            <person name="Seong C.N."/>
        </authorList>
    </citation>
    <scope>NUCLEOTIDE SEQUENCE [LARGE SCALE GENOMIC DNA]</scope>
    <source>
        <strain evidence="3 4">ECD14</strain>
    </source>
</reference>
<dbReference type="EMBL" id="CP025791">
    <property type="protein sequence ID" value="AUP80551.1"/>
    <property type="molecule type" value="Genomic_DNA"/>
</dbReference>
<evidence type="ECO:0000313" key="3">
    <source>
        <dbReference type="EMBL" id="AUP80551.1"/>
    </source>
</evidence>
<dbReference type="InterPro" id="IPR023393">
    <property type="entry name" value="START-like_dom_sf"/>
</dbReference>
<dbReference type="SUPFAM" id="SSF55961">
    <property type="entry name" value="Bet v1-like"/>
    <property type="match status" value="1"/>
</dbReference>
<accession>A0A2K9PU16</accession>
<name>A0A2K9PU16_9FLAO</name>
<feature type="domain" description="Activator of Hsp90 ATPase homologue 1/2-like C-terminal" evidence="2">
    <location>
        <begin position="16"/>
        <end position="143"/>
    </location>
</feature>
<keyword evidence="4" id="KW-1185">Reference proteome</keyword>
<dbReference type="CDD" id="cd07814">
    <property type="entry name" value="SRPBCC_CalC_Aha1-like"/>
    <property type="match status" value="1"/>
</dbReference>
<organism evidence="3 4">
    <name type="scientific">Flavivirga eckloniae</name>
    <dbReference type="NCBI Taxonomy" id="1803846"/>
    <lineage>
        <taxon>Bacteria</taxon>
        <taxon>Pseudomonadati</taxon>
        <taxon>Bacteroidota</taxon>
        <taxon>Flavobacteriia</taxon>
        <taxon>Flavobacteriales</taxon>
        <taxon>Flavobacteriaceae</taxon>
        <taxon>Flavivirga</taxon>
    </lineage>
</organism>
<proteinExistence type="inferred from homology"/>
<evidence type="ECO:0000256" key="1">
    <source>
        <dbReference type="ARBA" id="ARBA00006817"/>
    </source>
</evidence>
<gene>
    <name evidence="3" type="ORF">C1H87_18260</name>
</gene>
<evidence type="ECO:0000259" key="2">
    <source>
        <dbReference type="Pfam" id="PF08327"/>
    </source>
</evidence>
<dbReference type="Gene3D" id="3.30.530.20">
    <property type="match status" value="1"/>
</dbReference>
<protein>
    <submittedName>
        <fullName evidence="3">ATPase</fullName>
    </submittedName>
</protein>
<sequence length="144" mass="17524">MKNTDEPIVVEQTFNVSIREIWSAITELNRMKKWFFENIESFEPKVGFETRFIVKNEDRIFPHLWKITEVNPEKRIAYNWKYEGYEGNSFVIFELSEDKKVSKLTLTHQVTENFPQNIEEFKRESCIEGWKWFIKKSLKDYLEK</sequence>
<evidence type="ECO:0000313" key="4">
    <source>
        <dbReference type="Proteomes" id="UP000235826"/>
    </source>
</evidence>
<dbReference type="KEGG" id="fek:C1H87_18260"/>
<dbReference type="RefSeq" id="WP_102757197.1">
    <property type="nucleotide sequence ID" value="NZ_CP025791.1"/>
</dbReference>
<dbReference type="InterPro" id="IPR013538">
    <property type="entry name" value="ASHA1/2-like_C"/>
</dbReference>